<feature type="transmembrane region" description="Helical" evidence="6">
    <location>
        <begin position="91"/>
        <end position="112"/>
    </location>
</feature>
<evidence type="ECO:0000256" key="3">
    <source>
        <dbReference type="ARBA" id="ARBA00022692"/>
    </source>
</evidence>
<sequence length="544" mass="60700">MSLTKLRSHASGSLASSRTLSSAEIRELRRVVDSIPMRLWAVAVIAFWERFTFWGLTAPWRTVFYNYMQNPPNAPPGTVSGALNLGQAMATRIYCAFYIFYYVTPIFFAILSDTRLGRFATLNISVILYAIGCTILMVTSHPTYIEKGYGLPGFAGALVLIGLGGGGFHAIIVPFIADQYTDTKPKLKILKSGERVVTDRPLTIQYIYNLYYWVGNLGSLSWFATAFLEKHYNFHIAYLLTVFSIVLAMLILFVGGKWYVKVPHEGQILPKATKILLCASKNGFKMTHAEPAYQLEHRGKTVSWSSQLVCELSSGLKACRVLIAFVVFYICFDQMQNNLISQAATMEPHNIPNDIMPAMNQVACIIFGPLIQSVLYPFLHRRKIFFKPIARITVGFGFVALSMLYATLVQQLIYTTGPCYKNPRDCPAAWSAGKDLLGTQLSEVAFRNPNHVNIWIQTPVYILIAIGEIFAYVTGLEYAYDNSPKGMKAIVQAISLLLAGVGSSCAMALSPIARDPYLVLFYACLACAMVATTIIFWFVFHKYD</sequence>
<evidence type="ECO:0000313" key="8">
    <source>
        <dbReference type="Proteomes" id="UP000799757"/>
    </source>
</evidence>
<evidence type="ECO:0000256" key="4">
    <source>
        <dbReference type="ARBA" id="ARBA00022989"/>
    </source>
</evidence>
<comment type="similarity">
    <text evidence="2">Belongs to the major facilitator superfamily. Proton-dependent oligopeptide transporter (POT/PTR) (TC 2.A.17) family.</text>
</comment>
<dbReference type="SUPFAM" id="SSF103473">
    <property type="entry name" value="MFS general substrate transporter"/>
    <property type="match status" value="1"/>
</dbReference>
<accession>A0A6A6XA29</accession>
<evidence type="ECO:0000256" key="2">
    <source>
        <dbReference type="ARBA" id="ARBA00005982"/>
    </source>
</evidence>
<dbReference type="InterPro" id="IPR000109">
    <property type="entry name" value="POT_fam"/>
</dbReference>
<keyword evidence="3 6" id="KW-0812">Transmembrane</keyword>
<dbReference type="OrthoDB" id="8904098at2759"/>
<dbReference type="Proteomes" id="UP000799757">
    <property type="component" value="Unassembled WGS sequence"/>
</dbReference>
<feature type="transmembrane region" description="Helical" evidence="6">
    <location>
        <begin position="519"/>
        <end position="540"/>
    </location>
</feature>
<dbReference type="EMBL" id="MU001954">
    <property type="protein sequence ID" value="KAF2792805.1"/>
    <property type="molecule type" value="Genomic_DNA"/>
</dbReference>
<evidence type="ECO:0000256" key="5">
    <source>
        <dbReference type="ARBA" id="ARBA00023136"/>
    </source>
</evidence>
<dbReference type="GO" id="GO:0022857">
    <property type="term" value="F:transmembrane transporter activity"/>
    <property type="evidence" value="ECO:0007669"/>
    <property type="project" value="InterPro"/>
</dbReference>
<dbReference type="PANTHER" id="PTHR11654">
    <property type="entry name" value="OLIGOPEPTIDE TRANSPORTER-RELATED"/>
    <property type="match status" value="1"/>
</dbReference>
<feature type="transmembrane region" description="Helical" evidence="6">
    <location>
        <begin position="119"/>
        <end position="139"/>
    </location>
</feature>
<feature type="transmembrane region" description="Helical" evidence="6">
    <location>
        <begin position="454"/>
        <end position="478"/>
    </location>
</feature>
<keyword evidence="4 6" id="KW-1133">Transmembrane helix</keyword>
<feature type="transmembrane region" description="Helical" evidence="6">
    <location>
        <begin position="151"/>
        <end position="177"/>
    </location>
</feature>
<evidence type="ECO:0008006" key="9">
    <source>
        <dbReference type="Google" id="ProtNLM"/>
    </source>
</evidence>
<keyword evidence="8" id="KW-1185">Reference proteome</keyword>
<keyword evidence="5 6" id="KW-0472">Membrane</keyword>
<feature type="transmembrane region" description="Helical" evidence="6">
    <location>
        <begin position="355"/>
        <end position="376"/>
    </location>
</feature>
<dbReference type="GO" id="GO:0016020">
    <property type="term" value="C:membrane"/>
    <property type="evidence" value="ECO:0007669"/>
    <property type="project" value="UniProtKB-SubCell"/>
</dbReference>
<name>A0A6A6XA29_9PLEO</name>
<dbReference type="Pfam" id="PF00854">
    <property type="entry name" value="PTR2"/>
    <property type="match status" value="1"/>
</dbReference>
<dbReference type="InterPro" id="IPR036259">
    <property type="entry name" value="MFS_trans_sf"/>
</dbReference>
<feature type="transmembrane region" description="Helical" evidence="6">
    <location>
        <begin position="490"/>
        <end position="513"/>
    </location>
</feature>
<gene>
    <name evidence="7" type="ORF">K505DRAFT_245859</name>
</gene>
<protein>
    <recommendedName>
        <fullName evidence="9">Oligopeptide transporter</fullName>
    </recommendedName>
</protein>
<proteinExistence type="inferred from homology"/>
<reference evidence="7" key="1">
    <citation type="journal article" date="2020" name="Stud. Mycol.">
        <title>101 Dothideomycetes genomes: a test case for predicting lifestyles and emergence of pathogens.</title>
        <authorList>
            <person name="Haridas S."/>
            <person name="Albert R."/>
            <person name="Binder M."/>
            <person name="Bloem J."/>
            <person name="Labutti K."/>
            <person name="Salamov A."/>
            <person name="Andreopoulos B."/>
            <person name="Baker S."/>
            <person name="Barry K."/>
            <person name="Bills G."/>
            <person name="Bluhm B."/>
            <person name="Cannon C."/>
            <person name="Castanera R."/>
            <person name="Culley D."/>
            <person name="Daum C."/>
            <person name="Ezra D."/>
            <person name="Gonzalez J."/>
            <person name="Henrissat B."/>
            <person name="Kuo A."/>
            <person name="Liang C."/>
            <person name="Lipzen A."/>
            <person name="Lutzoni F."/>
            <person name="Magnuson J."/>
            <person name="Mondo S."/>
            <person name="Nolan M."/>
            <person name="Ohm R."/>
            <person name="Pangilinan J."/>
            <person name="Park H.-J."/>
            <person name="Ramirez L."/>
            <person name="Alfaro M."/>
            <person name="Sun H."/>
            <person name="Tritt A."/>
            <person name="Yoshinaga Y."/>
            <person name="Zwiers L.-H."/>
            <person name="Turgeon B."/>
            <person name="Goodwin S."/>
            <person name="Spatafora J."/>
            <person name="Crous P."/>
            <person name="Grigoriev I."/>
        </authorList>
    </citation>
    <scope>NUCLEOTIDE SEQUENCE</scope>
    <source>
        <strain evidence="7">CBS 109.77</strain>
    </source>
</reference>
<feature type="transmembrane region" description="Helical" evidence="6">
    <location>
        <begin position="39"/>
        <end position="60"/>
    </location>
</feature>
<evidence type="ECO:0000313" key="7">
    <source>
        <dbReference type="EMBL" id="KAF2792805.1"/>
    </source>
</evidence>
<feature type="transmembrane region" description="Helical" evidence="6">
    <location>
        <begin position="318"/>
        <end position="335"/>
    </location>
</feature>
<evidence type="ECO:0000256" key="1">
    <source>
        <dbReference type="ARBA" id="ARBA00004141"/>
    </source>
</evidence>
<evidence type="ECO:0000256" key="6">
    <source>
        <dbReference type="SAM" id="Phobius"/>
    </source>
</evidence>
<feature type="transmembrane region" description="Helical" evidence="6">
    <location>
        <begin position="388"/>
        <end position="408"/>
    </location>
</feature>
<feature type="transmembrane region" description="Helical" evidence="6">
    <location>
        <begin position="210"/>
        <end position="228"/>
    </location>
</feature>
<organism evidence="7 8">
    <name type="scientific">Melanomma pulvis-pyrius CBS 109.77</name>
    <dbReference type="NCBI Taxonomy" id="1314802"/>
    <lineage>
        <taxon>Eukaryota</taxon>
        <taxon>Fungi</taxon>
        <taxon>Dikarya</taxon>
        <taxon>Ascomycota</taxon>
        <taxon>Pezizomycotina</taxon>
        <taxon>Dothideomycetes</taxon>
        <taxon>Pleosporomycetidae</taxon>
        <taxon>Pleosporales</taxon>
        <taxon>Melanommataceae</taxon>
        <taxon>Melanomma</taxon>
    </lineage>
</organism>
<comment type="subcellular location">
    <subcellularLocation>
        <location evidence="1">Membrane</location>
        <topology evidence="1">Multi-pass membrane protein</topology>
    </subcellularLocation>
</comment>
<dbReference type="Gene3D" id="1.20.1250.20">
    <property type="entry name" value="MFS general substrate transporter like domains"/>
    <property type="match status" value="1"/>
</dbReference>
<dbReference type="AlphaFoldDB" id="A0A6A6XA29"/>
<feature type="non-terminal residue" evidence="7">
    <location>
        <position position="544"/>
    </location>
</feature>
<feature type="transmembrane region" description="Helical" evidence="6">
    <location>
        <begin position="234"/>
        <end position="254"/>
    </location>
</feature>